<evidence type="ECO:0000259" key="3">
    <source>
        <dbReference type="SMART" id="SM00140"/>
    </source>
</evidence>
<reference evidence="4 5" key="1">
    <citation type="submission" date="2024-11" db="EMBL/GenBank/DDBJ databases">
        <title>Chromosome-level genome assembly of the freshwater bivalve Anodonta woodiana.</title>
        <authorList>
            <person name="Chen X."/>
        </authorList>
    </citation>
    <scope>NUCLEOTIDE SEQUENCE [LARGE SCALE GENOMIC DNA]</scope>
    <source>
        <strain evidence="4">MN2024</strain>
        <tissue evidence="4">Gills</tissue>
    </source>
</reference>
<dbReference type="GO" id="GO:0008083">
    <property type="term" value="F:growth factor activity"/>
    <property type="evidence" value="ECO:0007669"/>
    <property type="project" value="UniProtKB-KW"/>
</dbReference>
<dbReference type="Gene3D" id="2.10.90.10">
    <property type="entry name" value="Cystine-knot cytokines"/>
    <property type="match status" value="1"/>
</dbReference>
<dbReference type="Proteomes" id="UP001634394">
    <property type="component" value="Unassembled WGS sequence"/>
</dbReference>
<keyword evidence="5" id="KW-1185">Reference proteome</keyword>
<organism evidence="4 5">
    <name type="scientific">Sinanodonta woodiana</name>
    <name type="common">Chinese pond mussel</name>
    <name type="synonym">Anodonta woodiana</name>
    <dbReference type="NCBI Taxonomy" id="1069815"/>
    <lineage>
        <taxon>Eukaryota</taxon>
        <taxon>Metazoa</taxon>
        <taxon>Spiralia</taxon>
        <taxon>Lophotrochozoa</taxon>
        <taxon>Mollusca</taxon>
        <taxon>Bivalvia</taxon>
        <taxon>Autobranchia</taxon>
        <taxon>Heteroconchia</taxon>
        <taxon>Palaeoheterodonta</taxon>
        <taxon>Unionida</taxon>
        <taxon>Unionoidea</taxon>
        <taxon>Unionidae</taxon>
        <taxon>Unioninae</taxon>
        <taxon>Sinanodonta</taxon>
    </lineage>
</organism>
<sequence>MHRISTVLSVKRNSIDMDITKQLSKPTHSQLRHIYGEEYSNILSNANERLKNVQIAEILHSSQKRIIKEETKGMYKTQKKHPILMEKRLKEANRQPPHLEKYSYIQQKKAITIGIPQPACPFTTSWVLITRAYDMNNTEVEVFQPVDGSDMFQWFYTVNCNTEVLKNENEACPFCCRGINHHEYVSECMPMKSYVMALTRRPGDIDYEWNYIQMNTSCNCAIARKTRV</sequence>
<evidence type="ECO:0000313" key="5">
    <source>
        <dbReference type="Proteomes" id="UP001634394"/>
    </source>
</evidence>
<accession>A0ABD3XBD5</accession>
<dbReference type="PANTHER" id="PTHR11589">
    <property type="entry name" value="NERVE GROWTH FACTOR NGF -RELATED"/>
    <property type="match status" value="1"/>
</dbReference>
<evidence type="ECO:0000256" key="1">
    <source>
        <dbReference type="ARBA" id="ARBA00010783"/>
    </source>
</evidence>
<dbReference type="PROSITE" id="PS50270">
    <property type="entry name" value="NGF_2"/>
    <property type="match status" value="1"/>
</dbReference>
<dbReference type="Pfam" id="PF00243">
    <property type="entry name" value="NGF"/>
    <property type="match status" value="1"/>
</dbReference>
<keyword evidence="2" id="KW-0339">Growth factor</keyword>
<dbReference type="AlphaFoldDB" id="A0ABD3XBD5"/>
<dbReference type="PANTHER" id="PTHR11589:SF11">
    <property type="entry name" value="PREPRO-NEUROTROPHIN"/>
    <property type="match status" value="1"/>
</dbReference>
<dbReference type="EMBL" id="JBJQND010000003">
    <property type="protein sequence ID" value="KAL3882783.1"/>
    <property type="molecule type" value="Genomic_DNA"/>
</dbReference>
<gene>
    <name evidence="4" type="ORF">ACJMK2_029090</name>
</gene>
<comment type="similarity">
    <text evidence="1">Belongs to the NGF-beta family.</text>
</comment>
<feature type="domain" description="Nerve growth factor-related" evidence="3">
    <location>
        <begin position="120"/>
        <end position="221"/>
    </location>
</feature>
<proteinExistence type="inferred from homology"/>
<comment type="caution">
    <text evidence="4">The sequence shown here is derived from an EMBL/GenBank/DDBJ whole genome shotgun (WGS) entry which is preliminary data.</text>
</comment>
<dbReference type="SMART" id="SM00140">
    <property type="entry name" value="NGF"/>
    <property type="match status" value="1"/>
</dbReference>
<dbReference type="InterPro" id="IPR020408">
    <property type="entry name" value="Nerve_growth_factor-like"/>
</dbReference>
<dbReference type="InterPro" id="IPR029034">
    <property type="entry name" value="Cystine-knot_cytokine"/>
</dbReference>
<name>A0ABD3XBD5_SINWO</name>
<dbReference type="SUPFAM" id="SSF57501">
    <property type="entry name" value="Cystine-knot cytokines"/>
    <property type="match status" value="1"/>
</dbReference>
<evidence type="ECO:0000313" key="4">
    <source>
        <dbReference type="EMBL" id="KAL3882783.1"/>
    </source>
</evidence>
<protein>
    <recommendedName>
        <fullName evidence="3">Nerve growth factor-related domain-containing protein</fullName>
    </recommendedName>
</protein>
<evidence type="ECO:0000256" key="2">
    <source>
        <dbReference type="ARBA" id="ARBA00023030"/>
    </source>
</evidence>
<dbReference type="InterPro" id="IPR002072">
    <property type="entry name" value="Nerve_growth_factor-rel"/>
</dbReference>